<accession>A0AAW9CJS7</accession>
<dbReference type="AlphaFoldDB" id="A0AAW9CJS7"/>
<reference evidence="1" key="1">
    <citation type="submission" date="2018-08" db="EMBL/GenBank/DDBJ databases">
        <title>Identification of Burkholderia cepacia strains that express a Burkholderia pseudomallei-like capsular polysaccharide.</title>
        <authorList>
            <person name="Burtnick M.N."/>
            <person name="Vongsouvath M."/>
            <person name="Newton P."/>
            <person name="Wuthiekanun V."/>
            <person name="Limmathurotsakul D."/>
            <person name="Brett P.J."/>
            <person name="Chantratita N."/>
            <person name="Dance D.A."/>
        </authorList>
    </citation>
    <scope>NUCLEOTIDE SEQUENCE</scope>
    <source>
        <strain evidence="1">SBXCC001</strain>
    </source>
</reference>
<dbReference type="EMBL" id="QXCT01000001">
    <property type="protein sequence ID" value="MDW9250890.1"/>
    <property type="molecule type" value="Genomic_DNA"/>
</dbReference>
<gene>
    <name evidence="1" type="ORF">C7S16_5944</name>
</gene>
<organism evidence="1 2">
    <name type="scientific">Burkholderia thailandensis</name>
    <dbReference type="NCBI Taxonomy" id="57975"/>
    <lineage>
        <taxon>Bacteria</taxon>
        <taxon>Pseudomonadati</taxon>
        <taxon>Pseudomonadota</taxon>
        <taxon>Betaproteobacteria</taxon>
        <taxon>Burkholderiales</taxon>
        <taxon>Burkholderiaceae</taxon>
        <taxon>Burkholderia</taxon>
        <taxon>pseudomallei group</taxon>
    </lineage>
</organism>
<protein>
    <submittedName>
        <fullName evidence="1">Uncharacterized protein</fullName>
    </submittedName>
</protein>
<evidence type="ECO:0000313" key="2">
    <source>
        <dbReference type="Proteomes" id="UP001272137"/>
    </source>
</evidence>
<proteinExistence type="predicted"/>
<comment type="caution">
    <text evidence="1">The sequence shown here is derived from an EMBL/GenBank/DDBJ whole genome shotgun (WGS) entry which is preliminary data.</text>
</comment>
<sequence>MRTLSRTGADTVKESDEKRRFAARKCLKRMEADEDRY</sequence>
<name>A0AAW9CJS7_BURTH</name>
<dbReference type="Proteomes" id="UP001272137">
    <property type="component" value="Unassembled WGS sequence"/>
</dbReference>
<evidence type="ECO:0000313" key="1">
    <source>
        <dbReference type="EMBL" id="MDW9250890.1"/>
    </source>
</evidence>